<dbReference type="EMBL" id="DVMU01000161">
    <property type="protein sequence ID" value="HIU34330.1"/>
    <property type="molecule type" value="Genomic_DNA"/>
</dbReference>
<keyword evidence="4 6" id="KW-1133">Transmembrane helix</keyword>
<evidence type="ECO:0000256" key="5">
    <source>
        <dbReference type="ARBA" id="ARBA00023136"/>
    </source>
</evidence>
<proteinExistence type="predicted"/>
<sequence>MNSKLRNALADYNIRRYFILLFILAAMLIGFSFKSPVFTTISNFTNVTAKFAEIGLLSASMSLVILTGNIDLSVGSVMCFSAFVVGSLMQAGMPIAGAIILTLLIASGIGAINGAFIAYMDMQPVIVTLGTMTAFRGLCYVMKKGGPIRGFPDESFYNFGAGRLFGFIPYSFALLCLVFLGLFVLMKASRFGMDIKAIGNNEVAAAYSGIRVRAYKFLLFTFNGLIAGAAGIIILSRMQGLEASLGDGYEFDAITMCLLGGVSIQGGKGTLLGTFLGIIVIGYLKSGMNLVNISAFYQSAILGVIILLSVVIGSIEKR</sequence>
<dbReference type="AlphaFoldDB" id="A0A9D1LCD8"/>
<protein>
    <submittedName>
        <fullName evidence="7">ABC transporter permease</fullName>
    </submittedName>
</protein>
<gene>
    <name evidence="7" type="ORF">IAB02_07185</name>
</gene>
<evidence type="ECO:0000313" key="8">
    <source>
        <dbReference type="Proteomes" id="UP000824072"/>
    </source>
</evidence>
<keyword evidence="3 6" id="KW-0812">Transmembrane</keyword>
<feature type="transmembrane region" description="Helical" evidence="6">
    <location>
        <begin position="95"/>
        <end position="118"/>
    </location>
</feature>
<comment type="subcellular location">
    <subcellularLocation>
        <location evidence="1">Cell membrane</location>
        <topology evidence="1">Multi-pass membrane protein</topology>
    </subcellularLocation>
</comment>
<keyword evidence="5 6" id="KW-0472">Membrane</keyword>
<evidence type="ECO:0000256" key="3">
    <source>
        <dbReference type="ARBA" id="ARBA00022692"/>
    </source>
</evidence>
<comment type="caution">
    <text evidence="7">The sequence shown here is derived from an EMBL/GenBank/DDBJ whole genome shotgun (WGS) entry which is preliminary data.</text>
</comment>
<dbReference type="GO" id="GO:0005886">
    <property type="term" value="C:plasma membrane"/>
    <property type="evidence" value="ECO:0007669"/>
    <property type="project" value="UniProtKB-SubCell"/>
</dbReference>
<feature type="transmembrane region" description="Helical" evidence="6">
    <location>
        <begin position="296"/>
        <end position="315"/>
    </location>
</feature>
<dbReference type="Proteomes" id="UP000824072">
    <property type="component" value="Unassembled WGS sequence"/>
</dbReference>
<name>A0A9D1LCD8_9FIRM</name>
<evidence type="ECO:0000313" key="7">
    <source>
        <dbReference type="EMBL" id="HIU34330.1"/>
    </source>
</evidence>
<reference evidence="7" key="2">
    <citation type="journal article" date="2021" name="PeerJ">
        <title>Extensive microbial diversity within the chicken gut microbiome revealed by metagenomics and culture.</title>
        <authorList>
            <person name="Gilroy R."/>
            <person name="Ravi A."/>
            <person name="Getino M."/>
            <person name="Pursley I."/>
            <person name="Horton D.L."/>
            <person name="Alikhan N.F."/>
            <person name="Baker D."/>
            <person name="Gharbi K."/>
            <person name="Hall N."/>
            <person name="Watson M."/>
            <person name="Adriaenssens E.M."/>
            <person name="Foster-Nyarko E."/>
            <person name="Jarju S."/>
            <person name="Secka A."/>
            <person name="Antonio M."/>
            <person name="Oren A."/>
            <person name="Chaudhuri R.R."/>
            <person name="La Ragione R."/>
            <person name="Hildebrand F."/>
            <person name="Pallen M.J."/>
        </authorList>
    </citation>
    <scope>NUCLEOTIDE SEQUENCE</scope>
    <source>
        <strain evidence="7">ChiHcec3-11533</strain>
    </source>
</reference>
<evidence type="ECO:0000256" key="1">
    <source>
        <dbReference type="ARBA" id="ARBA00004651"/>
    </source>
</evidence>
<keyword evidence="2" id="KW-1003">Cell membrane</keyword>
<dbReference type="GO" id="GO:0022857">
    <property type="term" value="F:transmembrane transporter activity"/>
    <property type="evidence" value="ECO:0007669"/>
    <property type="project" value="InterPro"/>
</dbReference>
<feature type="transmembrane region" description="Helical" evidence="6">
    <location>
        <begin position="14"/>
        <end position="33"/>
    </location>
</feature>
<evidence type="ECO:0000256" key="6">
    <source>
        <dbReference type="SAM" id="Phobius"/>
    </source>
</evidence>
<feature type="transmembrane region" description="Helical" evidence="6">
    <location>
        <begin position="163"/>
        <end position="186"/>
    </location>
</feature>
<evidence type="ECO:0000256" key="4">
    <source>
        <dbReference type="ARBA" id="ARBA00022989"/>
    </source>
</evidence>
<reference evidence="7" key="1">
    <citation type="submission" date="2020-10" db="EMBL/GenBank/DDBJ databases">
        <authorList>
            <person name="Gilroy R."/>
        </authorList>
    </citation>
    <scope>NUCLEOTIDE SEQUENCE</scope>
    <source>
        <strain evidence="7">ChiHcec3-11533</strain>
    </source>
</reference>
<dbReference type="InterPro" id="IPR001851">
    <property type="entry name" value="ABC_transp_permease"/>
</dbReference>
<dbReference type="PANTHER" id="PTHR32196">
    <property type="entry name" value="ABC TRANSPORTER PERMEASE PROTEIN YPHD-RELATED-RELATED"/>
    <property type="match status" value="1"/>
</dbReference>
<dbReference type="Pfam" id="PF02653">
    <property type="entry name" value="BPD_transp_2"/>
    <property type="match status" value="1"/>
</dbReference>
<dbReference type="CDD" id="cd06579">
    <property type="entry name" value="TM_PBP1_transp_AraH_like"/>
    <property type="match status" value="1"/>
</dbReference>
<evidence type="ECO:0000256" key="2">
    <source>
        <dbReference type="ARBA" id="ARBA00022475"/>
    </source>
</evidence>
<feature type="transmembrane region" description="Helical" evidence="6">
    <location>
        <begin position="54"/>
        <end position="83"/>
    </location>
</feature>
<feature type="transmembrane region" description="Helical" evidence="6">
    <location>
        <begin position="217"/>
        <end position="238"/>
    </location>
</feature>
<feature type="transmembrane region" description="Helical" evidence="6">
    <location>
        <begin position="258"/>
        <end position="284"/>
    </location>
</feature>
<accession>A0A9D1LCD8</accession>
<organism evidence="7 8">
    <name type="scientific">Candidatus Pullichristensenella excrementigallinarum</name>
    <dbReference type="NCBI Taxonomy" id="2840907"/>
    <lineage>
        <taxon>Bacteria</taxon>
        <taxon>Bacillati</taxon>
        <taxon>Bacillota</taxon>
        <taxon>Clostridia</taxon>
        <taxon>Candidatus Pullichristensenella</taxon>
    </lineage>
</organism>